<evidence type="ECO:0000313" key="1">
    <source>
        <dbReference type="EMBL" id="QGH33865.1"/>
    </source>
</evidence>
<keyword evidence="2" id="KW-1185">Reference proteome</keyword>
<gene>
    <name evidence="1" type="ORF">GI584_07445</name>
</gene>
<organism evidence="1 2">
    <name type="scientific">Gracilibacillus salitolerans</name>
    <dbReference type="NCBI Taxonomy" id="2663022"/>
    <lineage>
        <taxon>Bacteria</taxon>
        <taxon>Bacillati</taxon>
        <taxon>Bacillota</taxon>
        <taxon>Bacilli</taxon>
        <taxon>Bacillales</taxon>
        <taxon>Bacillaceae</taxon>
        <taxon>Gracilibacillus</taxon>
    </lineage>
</organism>
<sequence>MFYRRKFYIVKKEFVEIFNAHFNNTNLPNQLKHGARLVGRWMKENNDDTVEIFAIWEYNTYEEYLDIESKVRSDKAHVKRVQDWYLKNGGRERVFNDYILEVKNEPIESTVKENN</sequence>
<protein>
    <submittedName>
        <fullName evidence="1">Cytoplasmic protein</fullName>
    </submittedName>
</protein>
<dbReference type="Gene3D" id="3.30.70.100">
    <property type="match status" value="1"/>
</dbReference>
<evidence type="ECO:0000313" key="2">
    <source>
        <dbReference type="Proteomes" id="UP000339690"/>
    </source>
</evidence>
<proteinExistence type="predicted"/>
<dbReference type="SUPFAM" id="SSF54909">
    <property type="entry name" value="Dimeric alpha+beta barrel"/>
    <property type="match status" value="1"/>
</dbReference>
<dbReference type="InterPro" id="IPR011008">
    <property type="entry name" value="Dimeric_a/b-barrel"/>
</dbReference>
<name>A0A5Q2TGT9_9BACI</name>
<dbReference type="KEGG" id="grc:GI584_07445"/>
<reference evidence="1 2" key="1">
    <citation type="submission" date="2019-11" db="EMBL/GenBank/DDBJ databases">
        <title>Gracilibacillus salitolerans sp. nov., a moderate halophile isolated from a saline soil in northwest China.</title>
        <authorList>
            <person name="Gan L."/>
        </authorList>
    </citation>
    <scope>NUCLEOTIDE SEQUENCE [LARGE SCALE GENOMIC DNA]</scope>
    <source>
        <strain evidence="1 2">SCU50</strain>
    </source>
</reference>
<dbReference type="RefSeq" id="WP_153790813.1">
    <property type="nucleotide sequence ID" value="NZ_CP045915.1"/>
</dbReference>
<dbReference type="EMBL" id="CP045915">
    <property type="protein sequence ID" value="QGH33865.1"/>
    <property type="molecule type" value="Genomic_DNA"/>
</dbReference>
<dbReference type="AlphaFoldDB" id="A0A5Q2TGT9"/>
<accession>A0A5Q2TGT9</accession>
<dbReference type="Proteomes" id="UP000339690">
    <property type="component" value="Chromosome"/>
</dbReference>